<dbReference type="SMART" id="SM00235">
    <property type="entry name" value="ZnMc"/>
    <property type="match status" value="1"/>
</dbReference>
<dbReference type="CDD" id="cd00057">
    <property type="entry name" value="FA58C"/>
    <property type="match status" value="1"/>
</dbReference>
<dbReference type="Pfam" id="PF01400">
    <property type="entry name" value="Astacin"/>
    <property type="match status" value="1"/>
</dbReference>
<dbReference type="EMBL" id="CALNXJ010000029">
    <property type="protein sequence ID" value="CAH3134994.1"/>
    <property type="molecule type" value="Genomic_DNA"/>
</dbReference>
<keyword evidence="12" id="KW-1185">Reference proteome</keyword>
<dbReference type="SUPFAM" id="SSF55486">
    <property type="entry name" value="Metalloproteases ('zincins'), catalytic domain"/>
    <property type="match status" value="1"/>
</dbReference>
<evidence type="ECO:0000256" key="4">
    <source>
        <dbReference type="ARBA" id="ARBA00023157"/>
    </source>
</evidence>
<evidence type="ECO:0000256" key="6">
    <source>
        <dbReference type="RuleBase" id="RU361183"/>
    </source>
</evidence>
<feature type="region of interest" description="Disordered" evidence="7">
    <location>
        <begin position="276"/>
        <end position="295"/>
    </location>
</feature>
<evidence type="ECO:0000259" key="8">
    <source>
        <dbReference type="PROSITE" id="PS50022"/>
    </source>
</evidence>
<evidence type="ECO:0000256" key="7">
    <source>
        <dbReference type="SAM" id="MobiDB-lite"/>
    </source>
</evidence>
<comment type="cofactor">
    <cofactor evidence="5 6">
        <name>Zn(2+)</name>
        <dbReference type="ChEBI" id="CHEBI:29105"/>
    </cofactor>
    <text evidence="5 6">Binds 1 zinc ion per subunit.</text>
</comment>
<evidence type="ECO:0000259" key="9">
    <source>
        <dbReference type="PROSITE" id="PS50060"/>
    </source>
</evidence>
<dbReference type="FunFam" id="2.60.120.260:FF:000016">
    <property type="entry name" value="Contactin-associated protein-like 4 isoform 1"/>
    <property type="match status" value="1"/>
</dbReference>
<dbReference type="SMART" id="SM00137">
    <property type="entry name" value="MAM"/>
    <property type="match status" value="1"/>
</dbReference>
<comment type="caution">
    <text evidence="5">Lacks conserved residue(s) required for the propagation of feature annotation.</text>
</comment>
<dbReference type="PROSITE" id="PS51864">
    <property type="entry name" value="ASTACIN"/>
    <property type="match status" value="1"/>
</dbReference>
<dbReference type="PROSITE" id="PS50022">
    <property type="entry name" value="FA58C_3"/>
    <property type="match status" value="1"/>
</dbReference>
<gene>
    <name evidence="11" type="ORF">PMEA_00015979</name>
</gene>
<evidence type="ECO:0000259" key="10">
    <source>
        <dbReference type="PROSITE" id="PS51864"/>
    </source>
</evidence>
<dbReference type="InterPro" id="IPR008979">
    <property type="entry name" value="Galactose-bd-like_sf"/>
</dbReference>
<proteinExistence type="predicted"/>
<feature type="domain" description="F5/8 type C" evidence="8">
    <location>
        <begin position="40"/>
        <end position="193"/>
    </location>
</feature>
<dbReference type="FunFam" id="2.60.120.200:FF:000182">
    <property type="entry name" value="MAM and LDL-receptor class A domain-containing protein 1"/>
    <property type="match status" value="1"/>
</dbReference>
<accession>A0AAU9X3A4</accession>
<dbReference type="Gene3D" id="2.60.120.260">
    <property type="entry name" value="Galactose-binding domain-like"/>
    <property type="match status" value="1"/>
</dbReference>
<keyword evidence="3" id="KW-0677">Repeat</keyword>
<dbReference type="PROSITE" id="PS00740">
    <property type="entry name" value="MAM_1"/>
    <property type="match status" value="1"/>
</dbReference>
<dbReference type="InterPro" id="IPR006026">
    <property type="entry name" value="Peptidase_Metallo"/>
</dbReference>
<feature type="binding site" evidence="5">
    <location>
        <position position="1251"/>
    </location>
    <ligand>
        <name>Zn(2+)</name>
        <dbReference type="ChEBI" id="CHEBI:29105"/>
        <note>catalytic</note>
    </ligand>
</feature>
<keyword evidence="2" id="KW-0964">Secreted</keyword>
<feature type="domain" description="Peptidase M12A" evidence="10">
    <location>
        <begin position="1157"/>
        <end position="1354"/>
    </location>
</feature>
<dbReference type="SUPFAM" id="SSF49899">
    <property type="entry name" value="Concanavalin A-like lectins/glucanases"/>
    <property type="match status" value="1"/>
</dbReference>
<dbReference type="CDD" id="cd04280">
    <property type="entry name" value="ZnMc_astacin_like"/>
    <property type="match status" value="1"/>
</dbReference>
<feature type="active site" evidence="5">
    <location>
        <position position="1252"/>
    </location>
</feature>
<comment type="subcellular location">
    <subcellularLocation>
        <location evidence="1">Secreted</location>
    </subcellularLocation>
</comment>
<evidence type="ECO:0000256" key="2">
    <source>
        <dbReference type="ARBA" id="ARBA00022525"/>
    </source>
</evidence>
<sequence length="1533" mass="171655">MCCHYLSDSPCQDVLLGAEECQSPFGSYELTIPVDEDVDCRPDGSQLTNKNCKDFDQMTASSTFKKNHGPSNGRLNHAAANGKTGAWSAGANDANQWLQVDFGRNVRITKLATQGRQDYDQWVKTFTLSYSVDGNPSFQIYQENGAEKVFNGNADKDTIVNHVLIQPIIARSVQIKPKSWNGHISMRAEFYGCILSDRYQVLGRVVHVDFVKEQLETKKKVNFGDSQEQTNGIELAVMADTIHVKGDIKMRGTKKLTMFSRKLSFVKGSRLDLRAPDRPQNFKNLEPGADGKDGNHGVNGTIVEISAHTVVGHINIITNGGNGNKGQNGADGRKGADSMAKVLDKTQSDCNARAKRNDKGKVTGCTEHITGTPGAKGGNGGDGGYAGKSGNGGNAGCQTIYLTRLLGNIELKTCRGTGGQAAKNGVGGEGGQGGLGGRGIKCKYSRRCKIVGLACKADGQTEASRGPTGNKAPVSAGSNGKVADSFLQKLNLDRSQKDKYPVVLIKVMTRYAEDLVWVNNTRNAQAVFEFIADLAIGRDDDLRKFAKRRLGFLNKKGFDRFGNNKLFAPLMKWETFKEQLVQIKDNAQSYENAYNGIRASVERQEGIKQVLQALPLPAKNQVHKEKERLVEARRIALSEKRAYGQAITELEASMKSSLEEILVQLPDVHQTAQFNKIDLFVVLQALVGFVTGTTERDSLALLGTALKVIGHFASKCKTGSLQDNKDKLEKWLMFGKEYAALNDSSDLDFDKIDVGSVPEVMKTNLEMNKEALTTDLVCMIEERSLPRNLAKFREQIERFFMAGGARIDLIAKVIDLDNAIGGYNFDIPNLEQTSNKIESLRNSGDLDSPIAENIQQMFLDDLLTSYQQMETSFTQNLYQFYKGFEFRSLWKVGDTLVDFQRRASEAARGNEQLRGVLELANALQEIDSIESKGRKCFTRFKYSTNTHKWSFNSVEHATLFDDLHRGKAKFTIKVSDNCKSCYNVRLLKMYVELYGDETQRENNFPATVYLRLRHMSASFFRDGNGEVREFRQQNMDVWRKFEFDRFAITDTAKCQAEKKNGNKDSLYCLEKDDVRFQAMCCHYLSDSPCQDVLLGAEECQSPFGSYELTIPVDEDVDCRPDSNTDESLHEGDIKLSPEQHVALELFGNPTVSIRDARGITNERKRLWDTLKRILPLKMSFLAQCGSGNKAQEQPKRTILSFSKEAGEFFFFFFVIALVFVLRRCWSYVGRQGGKLQISLASGCWYQGTVVHEMGHALGFWHEQSRPDRDDHVEIVWKNIPEDKKHNFRKYNVSKIDSLGIPYDYLSVMHYSSNAFGINGLTTIIARDPSVEQLGQRIGLSPLDVRQADLLYDCKGTTTRPPANPIPLPPPDGPDDCTFDNSLCRFTNIDRDDFDWTRRMGRTPSGRTGPETDHTTLRFGFFMFIEASNPRKLNDTAVLQSKIFLPSGERCLQFYYHMYGEDMGAMHVLYSSDAGDKKIWEKQKDQGNQWHLAHVQLSSAKSPYRVKFVGVRGKGYRGDAAIDDVFFTDGKCPR</sequence>
<reference evidence="11 12" key="1">
    <citation type="submission" date="2022-05" db="EMBL/GenBank/DDBJ databases">
        <authorList>
            <consortium name="Genoscope - CEA"/>
            <person name="William W."/>
        </authorList>
    </citation>
    <scope>NUCLEOTIDE SEQUENCE [LARGE SCALE GENOMIC DNA]</scope>
</reference>
<feature type="domain" description="MAM" evidence="9">
    <location>
        <begin position="1374"/>
        <end position="1533"/>
    </location>
</feature>
<dbReference type="GO" id="GO:0004222">
    <property type="term" value="F:metalloendopeptidase activity"/>
    <property type="evidence" value="ECO:0007669"/>
    <property type="project" value="UniProtKB-UniRule"/>
</dbReference>
<dbReference type="Proteomes" id="UP001159428">
    <property type="component" value="Unassembled WGS sequence"/>
</dbReference>
<dbReference type="EC" id="3.4.24.-" evidence="6"/>
<keyword evidence="5 6" id="KW-0482">Metalloprotease</keyword>
<evidence type="ECO:0000313" key="11">
    <source>
        <dbReference type="EMBL" id="CAH3134994.1"/>
    </source>
</evidence>
<dbReference type="PROSITE" id="PS50060">
    <property type="entry name" value="MAM_2"/>
    <property type="match status" value="1"/>
</dbReference>
<dbReference type="PRINTS" id="PR00480">
    <property type="entry name" value="ASTACIN"/>
</dbReference>
<organism evidence="11 12">
    <name type="scientific">Pocillopora meandrina</name>
    <dbReference type="NCBI Taxonomy" id="46732"/>
    <lineage>
        <taxon>Eukaryota</taxon>
        <taxon>Metazoa</taxon>
        <taxon>Cnidaria</taxon>
        <taxon>Anthozoa</taxon>
        <taxon>Hexacorallia</taxon>
        <taxon>Scleractinia</taxon>
        <taxon>Astrocoeniina</taxon>
        <taxon>Pocilloporidae</taxon>
        <taxon>Pocillopora</taxon>
    </lineage>
</organism>
<dbReference type="Gene3D" id="2.60.120.200">
    <property type="match status" value="1"/>
</dbReference>
<dbReference type="GO" id="GO:0016020">
    <property type="term" value="C:membrane"/>
    <property type="evidence" value="ECO:0007669"/>
    <property type="project" value="InterPro"/>
</dbReference>
<keyword evidence="5 6" id="KW-0645">Protease</keyword>
<dbReference type="InterPro" id="IPR024079">
    <property type="entry name" value="MetalloPept_cat_dom_sf"/>
</dbReference>
<dbReference type="GO" id="GO:0006508">
    <property type="term" value="P:proteolysis"/>
    <property type="evidence" value="ECO:0007669"/>
    <property type="project" value="UniProtKB-KW"/>
</dbReference>
<evidence type="ECO:0000256" key="3">
    <source>
        <dbReference type="ARBA" id="ARBA00022737"/>
    </source>
</evidence>
<keyword evidence="5 6" id="KW-0479">Metal-binding</keyword>
<dbReference type="InterPro" id="IPR013320">
    <property type="entry name" value="ConA-like_dom_sf"/>
</dbReference>
<dbReference type="GO" id="GO:0005576">
    <property type="term" value="C:extracellular region"/>
    <property type="evidence" value="ECO:0007669"/>
    <property type="project" value="UniProtKB-SubCell"/>
</dbReference>
<protein>
    <recommendedName>
        <fullName evidence="6">Metalloendopeptidase</fullName>
        <ecNumber evidence="6">3.4.24.-</ecNumber>
    </recommendedName>
</protein>
<evidence type="ECO:0000256" key="1">
    <source>
        <dbReference type="ARBA" id="ARBA00004613"/>
    </source>
</evidence>
<dbReference type="SMART" id="SM00231">
    <property type="entry name" value="FA58C"/>
    <property type="match status" value="1"/>
</dbReference>
<keyword evidence="5 6" id="KW-0378">Hydrolase</keyword>
<dbReference type="Pfam" id="PF00629">
    <property type="entry name" value="MAM"/>
    <property type="match status" value="1"/>
</dbReference>
<feature type="binding site" evidence="5">
    <location>
        <position position="1255"/>
    </location>
    <ligand>
        <name>Zn(2+)</name>
        <dbReference type="ChEBI" id="CHEBI:29105"/>
        <note>catalytic</note>
    </ligand>
</feature>
<dbReference type="GO" id="GO:0008270">
    <property type="term" value="F:zinc ion binding"/>
    <property type="evidence" value="ECO:0007669"/>
    <property type="project" value="UniProtKB-UniRule"/>
</dbReference>
<dbReference type="InterPro" id="IPR000421">
    <property type="entry name" value="FA58C"/>
</dbReference>
<feature type="binding site" evidence="5">
    <location>
        <position position="1261"/>
    </location>
    <ligand>
        <name>Zn(2+)</name>
        <dbReference type="ChEBI" id="CHEBI:29105"/>
        <note>catalytic</note>
    </ligand>
</feature>
<dbReference type="Pfam" id="PF00754">
    <property type="entry name" value="F5_F8_type_C"/>
    <property type="match status" value="1"/>
</dbReference>
<keyword evidence="5 6" id="KW-0862">Zinc</keyword>
<name>A0AAU9X3A4_9CNID</name>
<evidence type="ECO:0000313" key="12">
    <source>
        <dbReference type="Proteomes" id="UP001159428"/>
    </source>
</evidence>
<dbReference type="InterPro" id="IPR000998">
    <property type="entry name" value="MAM_dom"/>
</dbReference>
<dbReference type="Gene3D" id="3.40.390.10">
    <property type="entry name" value="Collagenase (Catalytic Domain)"/>
    <property type="match status" value="1"/>
</dbReference>
<dbReference type="SUPFAM" id="SSF49785">
    <property type="entry name" value="Galactose-binding domain-like"/>
    <property type="match status" value="1"/>
</dbReference>
<keyword evidence="4" id="KW-1015">Disulfide bond</keyword>
<dbReference type="InterPro" id="IPR034035">
    <property type="entry name" value="Astacin-like_dom"/>
</dbReference>
<comment type="caution">
    <text evidence="11">The sequence shown here is derived from an EMBL/GenBank/DDBJ whole genome shotgun (WGS) entry which is preliminary data.</text>
</comment>
<evidence type="ECO:0000256" key="5">
    <source>
        <dbReference type="PROSITE-ProRule" id="PRU01211"/>
    </source>
</evidence>
<dbReference type="PANTHER" id="PTHR10127:SF873">
    <property type="entry name" value="METALLOENDOPEPTIDASE"/>
    <property type="match status" value="1"/>
</dbReference>
<dbReference type="InterPro" id="IPR001506">
    <property type="entry name" value="Peptidase_M12A"/>
</dbReference>
<dbReference type="CDD" id="cd06263">
    <property type="entry name" value="MAM"/>
    <property type="match status" value="1"/>
</dbReference>
<dbReference type="PANTHER" id="PTHR10127">
    <property type="entry name" value="DISCOIDIN, CUB, EGF, LAMININ , AND ZINC METALLOPROTEASE DOMAIN CONTAINING"/>
    <property type="match status" value="1"/>
</dbReference>